<organism evidence="3 4">
    <name type="scientific">Coprinellus micaceus</name>
    <name type="common">Glistening ink-cap mushroom</name>
    <name type="synonym">Coprinus micaceus</name>
    <dbReference type="NCBI Taxonomy" id="71717"/>
    <lineage>
        <taxon>Eukaryota</taxon>
        <taxon>Fungi</taxon>
        <taxon>Dikarya</taxon>
        <taxon>Basidiomycota</taxon>
        <taxon>Agaricomycotina</taxon>
        <taxon>Agaricomycetes</taxon>
        <taxon>Agaricomycetidae</taxon>
        <taxon>Agaricales</taxon>
        <taxon>Agaricineae</taxon>
        <taxon>Psathyrellaceae</taxon>
        <taxon>Coprinellus</taxon>
    </lineage>
</organism>
<name>A0A4Y7T2A7_COPMI</name>
<feature type="domain" description="Nephrocystin 3-like N-terminal" evidence="2">
    <location>
        <begin position="113"/>
        <end position="296"/>
    </location>
</feature>
<dbReference type="PANTHER" id="PTHR10039:SF14">
    <property type="entry name" value="NACHT DOMAIN-CONTAINING PROTEIN"/>
    <property type="match status" value="1"/>
</dbReference>
<dbReference type="EMBL" id="QPFP01000035">
    <property type="protein sequence ID" value="TEB28104.1"/>
    <property type="molecule type" value="Genomic_DNA"/>
</dbReference>
<sequence length="536" mass="60450">MSVNVPSSPRLSDASNAFLKPTMLENASQFRAEQVVQVNAESFIQNDSRYQAGGSSTVQINALTYNHHEIRSPSSLARLCQNIAVAALHNSAERCNAPTCFHETRKKVQDDIVNWISSEGRGHEAKRILWLTGPAGAGKTAIMGTLSEKFNEMGDLAATFFFSSLGGRTHRSSKSRFVTTIAYQLHQHSALAGQAFSERVLSTIEERPEVFGMRLEEQLEALILGPLRCYAARGDNESPPLPRVIVIDGLDECDLDESLHYSSPRTKEDEQEEVLSILLRAVTDEAFPFRIILASRPEISIRRFFENQAANRYAEIFLDDKYNPDQDIALFLSSKFAELRQRHAHLPTYWPSEEDFDKLVRNASGQFIYAATVVRFISTPTNPPQVQLKIILQLLPPDSGGNPLGPLDALYTSILMSSPRPQDTALWLQAYRIILKRCRVKEIGTSAWVFDRFFESYPGQAQLILGLPSLIYVNSGRQHGHQSPDSITDGTYDFYHKAFLDFLGDRRRSKHLPDTNDWQIDEWICRRFGTVLQPTL</sequence>
<dbReference type="Gene3D" id="3.40.50.300">
    <property type="entry name" value="P-loop containing nucleotide triphosphate hydrolases"/>
    <property type="match status" value="1"/>
</dbReference>
<evidence type="ECO:0000256" key="1">
    <source>
        <dbReference type="ARBA" id="ARBA00022737"/>
    </source>
</evidence>
<dbReference type="AlphaFoldDB" id="A0A4Y7T2A7"/>
<protein>
    <recommendedName>
        <fullName evidence="2">Nephrocystin 3-like N-terminal domain-containing protein</fullName>
    </recommendedName>
</protein>
<keyword evidence="1" id="KW-0677">Repeat</keyword>
<dbReference type="Proteomes" id="UP000298030">
    <property type="component" value="Unassembled WGS sequence"/>
</dbReference>
<dbReference type="STRING" id="71717.A0A4Y7T2A7"/>
<proteinExistence type="predicted"/>
<accession>A0A4Y7T2A7</accession>
<keyword evidence="4" id="KW-1185">Reference proteome</keyword>
<evidence type="ECO:0000313" key="3">
    <source>
        <dbReference type="EMBL" id="TEB28104.1"/>
    </source>
</evidence>
<reference evidence="3 4" key="1">
    <citation type="journal article" date="2019" name="Nat. Ecol. Evol.">
        <title>Megaphylogeny resolves global patterns of mushroom evolution.</title>
        <authorList>
            <person name="Varga T."/>
            <person name="Krizsan K."/>
            <person name="Foldi C."/>
            <person name="Dima B."/>
            <person name="Sanchez-Garcia M."/>
            <person name="Sanchez-Ramirez S."/>
            <person name="Szollosi G.J."/>
            <person name="Szarkandi J.G."/>
            <person name="Papp V."/>
            <person name="Albert L."/>
            <person name="Andreopoulos W."/>
            <person name="Angelini C."/>
            <person name="Antonin V."/>
            <person name="Barry K.W."/>
            <person name="Bougher N.L."/>
            <person name="Buchanan P."/>
            <person name="Buyck B."/>
            <person name="Bense V."/>
            <person name="Catcheside P."/>
            <person name="Chovatia M."/>
            <person name="Cooper J."/>
            <person name="Damon W."/>
            <person name="Desjardin D."/>
            <person name="Finy P."/>
            <person name="Geml J."/>
            <person name="Haridas S."/>
            <person name="Hughes K."/>
            <person name="Justo A."/>
            <person name="Karasinski D."/>
            <person name="Kautmanova I."/>
            <person name="Kiss B."/>
            <person name="Kocsube S."/>
            <person name="Kotiranta H."/>
            <person name="LaButti K.M."/>
            <person name="Lechner B.E."/>
            <person name="Liimatainen K."/>
            <person name="Lipzen A."/>
            <person name="Lukacs Z."/>
            <person name="Mihaltcheva S."/>
            <person name="Morgado L.N."/>
            <person name="Niskanen T."/>
            <person name="Noordeloos M.E."/>
            <person name="Ohm R.A."/>
            <person name="Ortiz-Santana B."/>
            <person name="Ovrebo C."/>
            <person name="Racz N."/>
            <person name="Riley R."/>
            <person name="Savchenko A."/>
            <person name="Shiryaev A."/>
            <person name="Soop K."/>
            <person name="Spirin V."/>
            <person name="Szebenyi C."/>
            <person name="Tomsovsky M."/>
            <person name="Tulloss R.E."/>
            <person name="Uehling J."/>
            <person name="Grigoriev I.V."/>
            <person name="Vagvolgyi C."/>
            <person name="Papp T."/>
            <person name="Martin F.M."/>
            <person name="Miettinen O."/>
            <person name="Hibbett D.S."/>
            <person name="Nagy L.G."/>
        </authorList>
    </citation>
    <scope>NUCLEOTIDE SEQUENCE [LARGE SCALE GENOMIC DNA]</scope>
    <source>
        <strain evidence="3 4">FP101781</strain>
    </source>
</reference>
<dbReference type="PANTHER" id="PTHR10039">
    <property type="entry name" value="AMELOGENIN"/>
    <property type="match status" value="1"/>
</dbReference>
<comment type="caution">
    <text evidence="3">The sequence shown here is derived from an EMBL/GenBank/DDBJ whole genome shotgun (WGS) entry which is preliminary data.</text>
</comment>
<dbReference type="Pfam" id="PF24883">
    <property type="entry name" value="NPHP3_N"/>
    <property type="match status" value="1"/>
</dbReference>
<evidence type="ECO:0000259" key="2">
    <source>
        <dbReference type="Pfam" id="PF24883"/>
    </source>
</evidence>
<dbReference type="OrthoDB" id="4760524at2759"/>
<dbReference type="InterPro" id="IPR027417">
    <property type="entry name" value="P-loop_NTPase"/>
</dbReference>
<gene>
    <name evidence="3" type="ORF">FA13DRAFT_1794334</name>
</gene>
<dbReference type="SUPFAM" id="SSF52540">
    <property type="entry name" value="P-loop containing nucleoside triphosphate hydrolases"/>
    <property type="match status" value="1"/>
</dbReference>
<dbReference type="InterPro" id="IPR056884">
    <property type="entry name" value="NPHP3-like_N"/>
</dbReference>
<evidence type="ECO:0000313" key="4">
    <source>
        <dbReference type="Proteomes" id="UP000298030"/>
    </source>
</evidence>